<dbReference type="Proteomes" id="UP001500840">
    <property type="component" value="Unassembled WGS sequence"/>
</dbReference>
<dbReference type="EMBL" id="BAABGA010000003">
    <property type="protein sequence ID" value="GAA4443219.1"/>
    <property type="molecule type" value="Genomic_DNA"/>
</dbReference>
<evidence type="ECO:0000313" key="1">
    <source>
        <dbReference type="EMBL" id="GAA4443219.1"/>
    </source>
</evidence>
<protein>
    <submittedName>
        <fullName evidence="1">Uncharacterized protein</fullName>
    </submittedName>
</protein>
<accession>A0ABP8M306</accession>
<reference evidence="2" key="1">
    <citation type="journal article" date="2019" name="Int. J. Syst. Evol. Microbiol.">
        <title>The Global Catalogue of Microorganisms (GCM) 10K type strain sequencing project: providing services to taxonomists for standard genome sequencing and annotation.</title>
        <authorList>
            <consortium name="The Broad Institute Genomics Platform"/>
            <consortium name="The Broad Institute Genome Sequencing Center for Infectious Disease"/>
            <person name="Wu L."/>
            <person name="Ma J."/>
        </authorList>
    </citation>
    <scope>NUCLEOTIDE SEQUENCE [LARGE SCALE GENOMIC DNA]</scope>
    <source>
        <strain evidence="2">JCM 17759</strain>
    </source>
</reference>
<comment type="caution">
    <text evidence="1">The sequence shown here is derived from an EMBL/GenBank/DDBJ whole genome shotgun (WGS) entry which is preliminary data.</text>
</comment>
<keyword evidence="2" id="KW-1185">Reference proteome</keyword>
<gene>
    <name evidence="1" type="ORF">GCM10023156_00100</name>
</gene>
<proteinExistence type="predicted"/>
<organism evidence="1 2">
    <name type="scientific">Novipirellula rosea</name>
    <dbReference type="NCBI Taxonomy" id="1031540"/>
    <lineage>
        <taxon>Bacteria</taxon>
        <taxon>Pseudomonadati</taxon>
        <taxon>Planctomycetota</taxon>
        <taxon>Planctomycetia</taxon>
        <taxon>Pirellulales</taxon>
        <taxon>Pirellulaceae</taxon>
        <taxon>Novipirellula</taxon>
    </lineage>
</organism>
<evidence type="ECO:0000313" key="2">
    <source>
        <dbReference type="Proteomes" id="UP001500840"/>
    </source>
</evidence>
<name>A0ABP8M306_9BACT</name>
<sequence length="62" mass="7018">MVGWSVGFSFGQIKQTVPNNAAVPVALTRERIRREYLIRQSQSVSHPLIRANAHRGHMPLTH</sequence>